<comment type="caution">
    <text evidence="1">The sequence shown here is derived from an EMBL/GenBank/DDBJ whole genome shotgun (WGS) entry which is preliminary data.</text>
</comment>
<protein>
    <submittedName>
        <fullName evidence="1">Uncharacterized protein</fullName>
    </submittedName>
</protein>
<reference evidence="1 2" key="1">
    <citation type="submission" date="2024-01" db="EMBL/GenBank/DDBJ databases">
        <title>The genomes of 5 underutilized Papilionoideae crops provide insights into root nodulation and disease resistanc.</title>
        <authorList>
            <person name="Jiang F."/>
        </authorList>
    </citation>
    <scope>NUCLEOTIDE SEQUENCE [LARGE SCALE GENOMIC DNA]</scope>
    <source>
        <strain evidence="1">DUOXIRENSHENG_FW03</strain>
        <tissue evidence="1">Leaves</tissue>
    </source>
</reference>
<name>A0AAN9XTX8_PSOTE</name>
<dbReference type="Proteomes" id="UP001386955">
    <property type="component" value="Unassembled WGS sequence"/>
</dbReference>
<dbReference type="AlphaFoldDB" id="A0AAN9XTX8"/>
<proteinExistence type="predicted"/>
<dbReference type="EMBL" id="JAYMYS010000001">
    <property type="protein sequence ID" value="KAK7410130.1"/>
    <property type="molecule type" value="Genomic_DNA"/>
</dbReference>
<accession>A0AAN9XTX8</accession>
<evidence type="ECO:0000313" key="1">
    <source>
        <dbReference type="EMBL" id="KAK7410130.1"/>
    </source>
</evidence>
<organism evidence="1 2">
    <name type="scientific">Psophocarpus tetragonolobus</name>
    <name type="common">Winged bean</name>
    <name type="synonym">Dolichos tetragonolobus</name>
    <dbReference type="NCBI Taxonomy" id="3891"/>
    <lineage>
        <taxon>Eukaryota</taxon>
        <taxon>Viridiplantae</taxon>
        <taxon>Streptophyta</taxon>
        <taxon>Embryophyta</taxon>
        <taxon>Tracheophyta</taxon>
        <taxon>Spermatophyta</taxon>
        <taxon>Magnoliopsida</taxon>
        <taxon>eudicotyledons</taxon>
        <taxon>Gunneridae</taxon>
        <taxon>Pentapetalae</taxon>
        <taxon>rosids</taxon>
        <taxon>fabids</taxon>
        <taxon>Fabales</taxon>
        <taxon>Fabaceae</taxon>
        <taxon>Papilionoideae</taxon>
        <taxon>50 kb inversion clade</taxon>
        <taxon>NPAAA clade</taxon>
        <taxon>indigoferoid/millettioid clade</taxon>
        <taxon>Phaseoleae</taxon>
        <taxon>Psophocarpus</taxon>
    </lineage>
</organism>
<sequence>MCYVPSGVAAAALSASFRRAYFLLFNDFMAAFGCMDTCFPMKWALAMSPSSTLDESRVIVDLLKPRAIKARLKHIP</sequence>
<keyword evidence="2" id="KW-1185">Reference proteome</keyword>
<gene>
    <name evidence="1" type="ORF">VNO78_00670</name>
</gene>
<evidence type="ECO:0000313" key="2">
    <source>
        <dbReference type="Proteomes" id="UP001386955"/>
    </source>
</evidence>